<dbReference type="InParanoid" id="A0A7M7NQI9"/>
<evidence type="ECO:0000313" key="5">
    <source>
        <dbReference type="Proteomes" id="UP000007110"/>
    </source>
</evidence>
<dbReference type="FunCoup" id="A0A7M7NQI9">
    <property type="interactions" value="6"/>
</dbReference>
<evidence type="ECO:0000259" key="3">
    <source>
        <dbReference type="PROSITE" id="PS50003"/>
    </source>
</evidence>
<dbReference type="InterPro" id="IPR052223">
    <property type="entry name" value="Actin_Cytoskeleton_Reg"/>
</dbReference>
<dbReference type="Proteomes" id="UP000007110">
    <property type="component" value="Unassembled WGS sequence"/>
</dbReference>
<dbReference type="KEGG" id="spu:100893707"/>
<feature type="region of interest" description="Disordered" evidence="2">
    <location>
        <begin position="1459"/>
        <end position="1485"/>
    </location>
</feature>
<feature type="domain" description="PH" evidence="3">
    <location>
        <begin position="1"/>
        <end position="88"/>
    </location>
</feature>
<dbReference type="InterPro" id="IPR011993">
    <property type="entry name" value="PH-like_dom_sf"/>
</dbReference>
<dbReference type="GO" id="GO:0051015">
    <property type="term" value="F:actin filament binding"/>
    <property type="evidence" value="ECO:0000318"/>
    <property type="project" value="GO_Central"/>
</dbReference>
<dbReference type="PROSITE" id="PS50003">
    <property type="entry name" value="PH_DOMAIN"/>
    <property type="match status" value="2"/>
</dbReference>
<feature type="compositionally biased region" description="Basic residues" evidence="2">
    <location>
        <begin position="423"/>
        <end position="435"/>
    </location>
</feature>
<feature type="compositionally biased region" description="Polar residues" evidence="2">
    <location>
        <begin position="379"/>
        <end position="390"/>
    </location>
</feature>
<feature type="compositionally biased region" description="Basic residues" evidence="2">
    <location>
        <begin position="1813"/>
        <end position="1823"/>
    </location>
</feature>
<feature type="region of interest" description="Disordered" evidence="2">
    <location>
        <begin position="1671"/>
        <end position="1731"/>
    </location>
</feature>
<feature type="coiled-coil region" evidence="1">
    <location>
        <begin position="1487"/>
        <end position="1597"/>
    </location>
</feature>
<feature type="region of interest" description="Disordered" evidence="2">
    <location>
        <begin position="94"/>
        <end position="473"/>
    </location>
</feature>
<dbReference type="CDD" id="cd13275">
    <property type="entry name" value="PH_M-RIP"/>
    <property type="match status" value="1"/>
</dbReference>
<keyword evidence="5" id="KW-1185">Reference proteome</keyword>
<reference evidence="5" key="1">
    <citation type="submission" date="2015-02" db="EMBL/GenBank/DDBJ databases">
        <title>Genome sequencing for Strongylocentrotus purpuratus.</title>
        <authorList>
            <person name="Murali S."/>
            <person name="Liu Y."/>
            <person name="Vee V."/>
            <person name="English A."/>
            <person name="Wang M."/>
            <person name="Skinner E."/>
            <person name="Han Y."/>
            <person name="Muzny D.M."/>
            <person name="Worley K.C."/>
            <person name="Gibbs R.A."/>
        </authorList>
    </citation>
    <scope>NUCLEOTIDE SEQUENCE</scope>
</reference>
<dbReference type="OMA" id="YELEVCC"/>
<evidence type="ECO:0000256" key="1">
    <source>
        <dbReference type="SAM" id="Coils"/>
    </source>
</evidence>
<dbReference type="InterPro" id="IPR039597">
    <property type="entry name" value="M-RIP_PH"/>
</dbReference>
<reference evidence="4" key="2">
    <citation type="submission" date="2021-01" db="UniProtKB">
        <authorList>
            <consortium name="EnsemblMetazoa"/>
        </authorList>
    </citation>
    <scope>IDENTIFICATION</scope>
</reference>
<dbReference type="SUPFAM" id="SSF50729">
    <property type="entry name" value="PH domain-like"/>
    <property type="match status" value="2"/>
</dbReference>
<evidence type="ECO:0000256" key="2">
    <source>
        <dbReference type="SAM" id="MobiDB-lite"/>
    </source>
</evidence>
<feature type="domain" description="PH" evidence="3">
    <location>
        <begin position="488"/>
        <end position="586"/>
    </location>
</feature>
<dbReference type="Gene3D" id="2.30.29.30">
    <property type="entry name" value="Pleckstrin-homology domain (PH domain)/Phosphotyrosine-binding domain (PTB)"/>
    <property type="match status" value="2"/>
</dbReference>
<dbReference type="EnsemblMetazoa" id="XM_030984351">
    <property type="protein sequence ID" value="XP_030840211"/>
    <property type="gene ID" value="LOC100893707"/>
</dbReference>
<feature type="compositionally biased region" description="Low complexity" evidence="2">
    <location>
        <begin position="257"/>
        <end position="276"/>
    </location>
</feature>
<proteinExistence type="predicted"/>
<dbReference type="SMART" id="SM00233">
    <property type="entry name" value="PH"/>
    <property type="match status" value="2"/>
</dbReference>
<dbReference type="RefSeq" id="XP_030840211.1">
    <property type="nucleotide sequence ID" value="XM_030984351.1"/>
</dbReference>
<feature type="region of interest" description="Disordered" evidence="2">
    <location>
        <begin position="1752"/>
        <end position="1823"/>
    </location>
</feature>
<sequence length="1823" mass="208278">MSRNRKWQRRCFILYENGELCYSLDYDPNTIPQGVVNMYQCTKVFNADKLTGHNFSMGIVASEETTYVRAETREEKDNWYETLIEYPDINKEAERQKKKKRGVFPMLAKDSEKPQRIEDEQAEAKPDVPPSSEDPLSEIESLEREDELGTDIPLTTARDTTDISTASSRAARKEKLNLRRSHSALEHRPEKYDKKQTVRRTPSAQTPSTTSTETSYSSAKKDREERLNRRHTTTGRSEVRDALGSDEQEVSGKGDASSSSRRPVSSDGSSSKNSGMRSRHSESALSELEAELKGQADSVLPSHRDSLPAQANSSEPLLHRNNNNVYNKDVSPRLSPTQQTTTASSSRKSSISDRSVSPSDSQSTTDSSQTKKSQPPSKADTNSQNLLSQEELQRLDVPKRARLKMNKALIEGGETQSPSKRTIERRRHQQERRNRHTLDGSSVPFPISERKSTPEGMPRLKRSSSDPNLADNEDLKRKEIAETFPGLLHLKNGWLMKRDSEQEDWNKYWFVLRDNKLSHFKDSSDENPSNLAGAVDLAQCKEATETSASRNYGFQVKMEDDSVHQLGAMTSKIRTNWIQAINKAITTAQKEASPVVPEKEPVLEKEPVNLVQVDAAPVAPQEKSTLILLEKPPPIPQPTSTPDVIPTPLPKQDFIDAPRSNLTIDLTSRHRKSSLDSRISETSSPTEREPAFQERPGSMRSKERRSRRSSRGDDFKLQKSSSKSSMNGRSSSTSSEVFETPPSTPTPTELRIEEPPVRRTSSTSTRSERTFRAESPIQIQKIEADSLKSQIDHQQQGDSIPIENSLPRKSFDTYQRQPSLDNENEQKALVSQLETVVKKLSQVELQNQTLHMEVKQARNASELVKHEKEELHDKLETAAGVLDKRSKECETIQSRFEKLVSDYQESEKELSKARSSLKTERDKAVTMIERLNQQIEIVEGEKKEYRERAKKWEGEMSAQGKTMRQLEKNQEESQEIIKKLLAQREGYKQRLEAKGGEDATGNKEYILKLERHQQELQGVNIQLQTRLQDTERELQARSQETPLRLDSESELETELADMRMELSERDEQIEQLSEQLEAEFSEKSVLQKKYDGLLTESAEFYLEGQGDKAPAQSAGDVDLENRLKEATAKLESLKIQLTKEATLRLQSEDKLSGEASARRGLEEHMQGMAEQLRVATEEKHHTSQIHEDTKNLMELLQGKNKDVERLQIEMKRMDADRISLMEQTGRDQASVDVLKQQLKESEEAKSTLEGDFDCVLHSKVDLEESAKQLTTELATVKSELELLREASKNASSTESEEEAKKEAARKEVQLLQAQVEKVQSMYTEDMFKKEQLLAEKHEMCSELERRFVNLQSKLTQKEEALAKSDRESGEKMLEVTQQMEQLGQKVERGDRELKRLRHELKSSQDNYDALELKHMQNVEEAKQQQKSQQEQLELMGRRIQDLTSKLGLAERKLAGAIATAGKTTETSDTSESSDCPSSDGTDGGSKIKILESRLAEMEKKLKQVTHRLVDVTTRELEKRKAYQAKCISENRLKDQVRGLQREVLALRQQTEKDQLNEELLQAQQRNHAQLVEEMERKHRKEMEDKEAEMKLEKEKEDVSVTTAISVLKKAYEEELEKEKRMSQESYPKDVETIMKRHREVVTQMNRDWVILSTKFSEQCKENTMLSKALRAMQRSQKEAHEKLQRAQVENRKRVASLGEELERMEEDEEEDDEEEEEEEDDAEKEKKVKVLEMNLRLRELELEFARDQIETLRQTAEGDTAAGASHRRTTGEEYDKTGAGEKPRRSSSVTTQPESDGATRPKNRRSLSDLTHMFHKSKKGEKK</sequence>
<feature type="compositionally biased region" description="Low complexity" evidence="2">
    <location>
        <begin position="335"/>
        <end position="378"/>
    </location>
</feature>
<feature type="compositionally biased region" description="Acidic residues" evidence="2">
    <location>
        <begin position="1702"/>
        <end position="1722"/>
    </location>
</feature>
<protein>
    <recommendedName>
        <fullName evidence="3">PH domain-containing protein</fullName>
    </recommendedName>
</protein>
<feature type="region of interest" description="Disordered" evidence="2">
    <location>
        <begin position="629"/>
        <end position="808"/>
    </location>
</feature>
<feature type="compositionally biased region" description="Polar residues" evidence="2">
    <location>
        <begin position="787"/>
        <end position="798"/>
    </location>
</feature>
<keyword evidence="1" id="KW-0175">Coiled coil</keyword>
<feature type="compositionally biased region" description="Basic and acidic residues" evidence="2">
    <location>
        <begin position="1769"/>
        <end position="1784"/>
    </location>
</feature>
<dbReference type="PANTHER" id="PTHR17271:SF1">
    <property type="entry name" value="PROTEIN OUTSPREAD"/>
    <property type="match status" value="1"/>
</dbReference>
<feature type="compositionally biased region" description="Basic and acidic residues" evidence="2">
    <location>
        <begin position="171"/>
        <end position="196"/>
    </location>
</feature>
<dbReference type="InterPro" id="IPR001849">
    <property type="entry name" value="PH_domain"/>
</dbReference>
<feature type="compositionally biased region" description="Basic and acidic residues" evidence="2">
    <location>
        <begin position="1675"/>
        <end position="1692"/>
    </location>
</feature>
<name>A0A7M7NQI9_STRPU</name>
<accession>A0A7M7NQI9</accession>
<feature type="compositionally biased region" description="Low complexity" evidence="2">
    <location>
        <begin position="201"/>
        <end position="218"/>
    </location>
</feature>
<feature type="compositionally biased region" description="Basic and acidic residues" evidence="2">
    <location>
        <begin position="109"/>
        <end position="126"/>
    </location>
</feature>
<feature type="compositionally biased region" description="Pro residues" evidence="2">
    <location>
        <begin position="631"/>
        <end position="649"/>
    </location>
</feature>
<evidence type="ECO:0000313" key="4">
    <source>
        <dbReference type="EnsemblMetazoa" id="XP_030840211"/>
    </source>
</evidence>
<dbReference type="OrthoDB" id="9942268at2759"/>
<feature type="coiled-coil region" evidence="1">
    <location>
        <begin position="1116"/>
        <end position="1438"/>
    </location>
</feature>
<organism evidence="4 5">
    <name type="scientific">Strongylocentrotus purpuratus</name>
    <name type="common">Purple sea urchin</name>
    <dbReference type="NCBI Taxonomy" id="7668"/>
    <lineage>
        <taxon>Eukaryota</taxon>
        <taxon>Metazoa</taxon>
        <taxon>Echinodermata</taxon>
        <taxon>Eleutherozoa</taxon>
        <taxon>Echinozoa</taxon>
        <taxon>Echinoidea</taxon>
        <taxon>Euechinoidea</taxon>
        <taxon>Echinacea</taxon>
        <taxon>Camarodonta</taxon>
        <taxon>Echinidea</taxon>
        <taxon>Strongylocentrotidae</taxon>
        <taxon>Strongylocentrotus</taxon>
    </lineage>
</organism>
<feature type="compositionally biased region" description="Low complexity" evidence="2">
    <location>
        <begin position="720"/>
        <end position="749"/>
    </location>
</feature>
<feature type="compositionally biased region" description="Polar residues" evidence="2">
    <location>
        <begin position="309"/>
        <end position="326"/>
    </location>
</feature>
<dbReference type="Pfam" id="PF00169">
    <property type="entry name" value="PH"/>
    <property type="match status" value="2"/>
</dbReference>
<dbReference type="PANTHER" id="PTHR17271">
    <property type="entry name" value="PLECKSTRIN HOMOLOGY PH DOMAIN-CONTAINING PROTEIN"/>
    <property type="match status" value="1"/>
</dbReference>
<dbReference type="GeneID" id="100893707"/>
<feature type="coiled-coil region" evidence="1">
    <location>
        <begin position="840"/>
        <end position="1089"/>
    </location>
</feature>
<feature type="compositionally biased region" description="Low complexity" evidence="2">
    <location>
        <begin position="1463"/>
        <end position="1480"/>
    </location>
</feature>
<dbReference type="GO" id="GO:0015629">
    <property type="term" value="C:actin cytoskeleton"/>
    <property type="evidence" value="ECO:0000318"/>
    <property type="project" value="GO_Central"/>
</dbReference>